<accession>A0A0E4CVR6</accession>
<protein>
    <submittedName>
        <fullName evidence="2">Glycine/d-amino acid oxidase (Deaminating)</fullName>
    </submittedName>
</protein>
<dbReference type="AlphaFoldDB" id="A0A0E4CVR6"/>
<dbReference type="InterPro" id="IPR036188">
    <property type="entry name" value="FAD/NAD-bd_sf"/>
</dbReference>
<dbReference type="HOGENOM" id="CLU_007884_3_1_9"/>
<dbReference type="InterPro" id="IPR006076">
    <property type="entry name" value="FAD-dep_OxRdtase"/>
</dbReference>
<evidence type="ECO:0000259" key="1">
    <source>
        <dbReference type="Pfam" id="PF01266"/>
    </source>
</evidence>
<evidence type="ECO:0000313" key="3">
    <source>
        <dbReference type="Proteomes" id="UP000033163"/>
    </source>
</evidence>
<sequence length="434" mass="48000">MRVSTATNTTLSESHLRGDQQMKLISGRVPWERTLPHFPVYPVLDGDITCDCLIVGGGMGGAMASYRLSSSGASTVLIDKYAVGKGSTCANTGLLQVTSDKSLTSCMNTFGADNGLLFYKLCRKAMEDILKLPGALDIDPHIIPRSSLLYASSPEDVTALKLEHEHLAAHGFDTEFWEEDKIRAHYSFAKPAAIYSRGDAETNPFRMLHSLIHKAHASGVRVYEHTKARHFDFGTDGVTCYTESGRIFANHVIFALGYETQEMKKDRGAELNYTYAIMTRPLKNLPRWHEQSLIWETARPYLYFRTTNDGRIIAGGKDEQLPDPGQREARVRSRSRRLLEELEALFPEIKGAAAEFAWGGVFGTSHDGLPFIGPHPEYPHCYFIEGYGGNGTVYSMLAAELLADTLAGISRPELELFSLTRTSRPSPSSPAVQA</sequence>
<dbReference type="PANTHER" id="PTHR13847:SF201">
    <property type="entry name" value="PUTATIBE OXIDOREDUCTASE"/>
    <property type="match status" value="1"/>
</dbReference>
<dbReference type="Gene3D" id="3.30.9.10">
    <property type="entry name" value="D-Amino Acid Oxidase, subunit A, domain 2"/>
    <property type="match status" value="1"/>
</dbReference>
<dbReference type="Gene3D" id="3.50.50.60">
    <property type="entry name" value="FAD/NAD(P)-binding domain"/>
    <property type="match status" value="1"/>
</dbReference>
<dbReference type="KEGG" id="pri:PRIO_2067"/>
<dbReference type="EMBL" id="LN831776">
    <property type="protein sequence ID" value="CQR54476.1"/>
    <property type="molecule type" value="Genomic_DNA"/>
</dbReference>
<gene>
    <name evidence="2" type="ORF">PRIO_2067</name>
</gene>
<dbReference type="SUPFAM" id="SSF51905">
    <property type="entry name" value="FAD/NAD(P)-binding domain"/>
    <property type="match status" value="1"/>
</dbReference>
<organism evidence="2 3">
    <name type="scientific">Paenibacillus riograndensis SBR5</name>
    <dbReference type="NCBI Taxonomy" id="1073571"/>
    <lineage>
        <taxon>Bacteria</taxon>
        <taxon>Bacillati</taxon>
        <taxon>Bacillota</taxon>
        <taxon>Bacilli</taxon>
        <taxon>Bacillales</taxon>
        <taxon>Paenibacillaceae</taxon>
        <taxon>Paenibacillus</taxon>
        <taxon>Paenibacillus sonchi group</taxon>
    </lineage>
</organism>
<proteinExistence type="predicted"/>
<name>A0A0E4CVR6_9BACL</name>
<evidence type="ECO:0000313" key="2">
    <source>
        <dbReference type="EMBL" id="CQR54476.1"/>
    </source>
</evidence>
<dbReference type="STRING" id="483937.AMQ84_00945"/>
<dbReference type="PANTHER" id="PTHR13847">
    <property type="entry name" value="SARCOSINE DEHYDROGENASE-RELATED"/>
    <property type="match status" value="1"/>
</dbReference>
<dbReference type="Proteomes" id="UP000033163">
    <property type="component" value="Chromosome I"/>
</dbReference>
<dbReference type="Pfam" id="PF01266">
    <property type="entry name" value="DAO"/>
    <property type="match status" value="1"/>
</dbReference>
<feature type="domain" description="FAD dependent oxidoreductase" evidence="1">
    <location>
        <begin position="51"/>
        <end position="404"/>
    </location>
</feature>
<dbReference type="GO" id="GO:0005737">
    <property type="term" value="C:cytoplasm"/>
    <property type="evidence" value="ECO:0007669"/>
    <property type="project" value="TreeGrafter"/>
</dbReference>
<dbReference type="PATRIC" id="fig|1073571.4.peg.2179"/>
<reference evidence="3" key="1">
    <citation type="submission" date="2015-03" db="EMBL/GenBank/DDBJ databases">
        <authorList>
            <person name="Wibberg D."/>
        </authorList>
    </citation>
    <scope>NUCLEOTIDE SEQUENCE [LARGE SCALE GENOMIC DNA]</scope>
</reference>